<dbReference type="PANTHER" id="PTHR22850">
    <property type="entry name" value="WD40 REPEAT FAMILY"/>
    <property type="match status" value="1"/>
</dbReference>
<dbReference type="InterPro" id="IPR020472">
    <property type="entry name" value="WD40_PAC1"/>
</dbReference>
<evidence type="ECO:0000259" key="8">
    <source>
        <dbReference type="Pfam" id="PF12265"/>
    </source>
</evidence>
<dbReference type="Pfam" id="PF23609">
    <property type="entry name" value="Beta-prop_EIPR1"/>
    <property type="match status" value="1"/>
</dbReference>
<keyword evidence="6" id="KW-0539">Nucleus</keyword>
<feature type="domain" description="Histone-binding protein RBBP4-like N-terminal" evidence="8">
    <location>
        <begin position="32"/>
        <end position="102"/>
    </location>
</feature>
<dbReference type="SMART" id="SM00320">
    <property type="entry name" value="WD40"/>
    <property type="match status" value="6"/>
</dbReference>
<dbReference type="PROSITE" id="PS50294">
    <property type="entry name" value="WD_REPEATS_REGION"/>
    <property type="match status" value="3"/>
</dbReference>
<evidence type="ECO:0000313" key="11">
    <source>
        <dbReference type="Proteomes" id="UP001212411"/>
    </source>
</evidence>
<evidence type="ECO:0000256" key="1">
    <source>
        <dbReference type="ARBA" id="ARBA00004123"/>
    </source>
</evidence>
<dbReference type="GO" id="GO:0006325">
    <property type="term" value="P:chromatin organization"/>
    <property type="evidence" value="ECO:0007669"/>
    <property type="project" value="UniProtKB-KW"/>
</dbReference>
<evidence type="ECO:0000256" key="4">
    <source>
        <dbReference type="ARBA" id="ARBA00022737"/>
    </source>
</evidence>
<sequence length="434" mass="48842">MSQEESVTADIQVGDDHRQIEKEVELEKVIQEEYKLWKQNVPFLYDLVITHALEWPSLTVQWLPDKHTVPGKDYSVQRLLLGTHTSGHDQNYLQVASVQLPNFDEDTVDITPANVRRAHHEGSYNIEVSQKICHDGEVNRARYMPQNSDIVATMGVAGNAYVFNLNDHGALPTNNSSPQAILRGHTSEGYGLCWNPNQPGRLATAAEDQLICLWDINTSSFSATESVDLSPTAKFHRHSDIVNDVQYHPQHEALLVSVSDDCTLQIHDTRLNPNDRAPKVIHAHSNAINAVAINPFNDYLLATASADKTVALWDLRSPHQRLHTLEGHEDDVYGLEWSPHDEPILASSSTDRRVCIWDLAKIGEEQSAEDAEDGVPELLFMHGGHTNRISEFSWCPNERWVLASIADDNILQVWSPSRVLWGRDDVQISSRDLE</sequence>
<protein>
    <submittedName>
        <fullName evidence="10">Kinetochore protein Mis16</fullName>
    </submittedName>
</protein>
<feature type="repeat" description="WD" evidence="7">
    <location>
        <begin position="182"/>
        <end position="224"/>
    </location>
</feature>
<dbReference type="InterPro" id="IPR001680">
    <property type="entry name" value="WD40_rpt"/>
</dbReference>
<feature type="repeat" description="WD" evidence="7">
    <location>
        <begin position="325"/>
        <end position="359"/>
    </location>
</feature>
<feature type="repeat" description="WD" evidence="7">
    <location>
        <begin position="281"/>
        <end position="317"/>
    </location>
</feature>
<dbReference type="Proteomes" id="UP001212411">
    <property type="component" value="Chromosome 3"/>
</dbReference>
<name>A0AAE9WGP1_9SCHI</name>
<evidence type="ECO:0000256" key="7">
    <source>
        <dbReference type="PROSITE-ProRule" id="PRU00221"/>
    </source>
</evidence>
<accession>A0AAE9WGP1</accession>
<reference evidence="10 11" key="1">
    <citation type="journal article" date="2023" name="G3 (Bethesda)">
        <title>A high-quality reference genome for the fission yeast Schizosaccharomyces osmophilus.</title>
        <authorList>
            <person name="Jia G.S."/>
            <person name="Zhang W.C."/>
            <person name="Liang Y."/>
            <person name="Liu X.H."/>
            <person name="Rhind N."/>
            <person name="Pidoux A."/>
            <person name="Brysch-Herzberg M."/>
            <person name="Du L.L."/>
        </authorList>
    </citation>
    <scope>NUCLEOTIDE SEQUENCE [LARGE SCALE GENOMIC DNA]</scope>
    <source>
        <strain evidence="10 11">CBS 15793</strain>
    </source>
</reference>
<dbReference type="InterPro" id="IPR059104">
    <property type="entry name" value="Beta-prop_EIPR1-like"/>
</dbReference>
<dbReference type="PRINTS" id="PR00320">
    <property type="entry name" value="GPROTEINBRPT"/>
</dbReference>
<evidence type="ECO:0000259" key="9">
    <source>
        <dbReference type="Pfam" id="PF23609"/>
    </source>
</evidence>
<gene>
    <name evidence="10" type="primary">mis16</name>
    <name evidence="10" type="ORF">SOMG_04297</name>
</gene>
<evidence type="ECO:0000256" key="3">
    <source>
        <dbReference type="ARBA" id="ARBA00022574"/>
    </source>
</evidence>
<keyword evidence="4" id="KW-0677">Repeat</keyword>
<dbReference type="SUPFAM" id="SSF50978">
    <property type="entry name" value="WD40 repeat-like"/>
    <property type="match status" value="1"/>
</dbReference>
<dbReference type="PROSITE" id="PS50082">
    <property type="entry name" value="WD_REPEATS_2"/>
    <property type="match status" value="4"/>
</dbReference>
<dbReference type="InterPro" id="IPR022052">
    <property type="entry name" value="Histone-bd_RBBP4-like_N"/>
</dbReference>
<dbReference type="RefSeq" id="XP_056039507.1">
    <property type="nucleotide sequence ID" value="XM_056183084.1"/>
</dbReference>
<dbReference type="EMBL" id="CP115613">
    <property type="protein sequence ID" value="WBW75264.1"/>
    <property type="molecule type" value="Genomic_DNA"/>
</dbReference>
<dbReference type="Gene3D" id="2.130.10.10">
    <property type="entry name" value="YVTN repeat-like/Quinoprotein amine dehydrogenase"/>
    <property type="match status" value="1"/>
</dbReference>
<dbReference type="InterPro" id="IPR019775">
    <property type="entry name" value="WD40_repeat_CS"/>
</dbReference>
<dbReference type="KEGG" id="som:SOMG_04297"/>
<keyword evidence="11" id="KW-1185">Reference proteome</keyword>
<proteinExistence type="inferred from homology"/>
<organism evidence="10 11">
    <name type="scientific">Schizosaccharomyces osmophilus</name>
    <dbReference type="NCBI Taxonomy" id="2545709"/>
    <lineage>
        <taxon>Eukaryota</taxon>
        <taxon>Fungi</taxon>
        <taxon>Dikarya</taxon>
        <taxon>Ascomycota</taxon>
        <taxon>Taphrinomycotina</taxon>
        <taxon>Schizosaccharomycetes</taxon>
        <taxon>Schizosaccharomycetales</taxon>
        <taxon>Schizosaccharomycetaceae</taxon>
        <taxon>Schizosaccharomyces</taxon>
    </lineage>
</organism>
<comment type="subcellular location">
    <subcellularLocation>
        <location evidence="1">Nucleus</location>
    </subcellularLocation>
</comment>
<dbReference type="FunFam" id="2.130.10.10:FF:000512">
    <property type="entry name" value="WD-40 repeat-containing protein MSI1"/>
    <property type="match status" value="1"/>
</dbReference>
<keyword evidence="5" id="KW-0156">Chromatin regulator</keyword>
<keyword evidence="3 7" id="KW-0853">WD repeat</keyword>
<feature type="domain" description="EIPR1-like beta-propeller" evidence="9">
    <location>
        <begin position="194"/>
        <end position="313"/>
    </location>
</feature>
<comment type="similarity">
    <text evidence="2">Belongs to the WD repeat RBAP46/RBAP48/MSI1 family.</text>
</comment>
<evidence type="ECO:0000256" key="2">
    <source>
        <dbReference type="ARBA" id="ARBA00009341"/>
    </source>
</evidence>
<evidence type="ECO:0000313" key="10">
    <source>
        <dbReference type="EMBL" id="WBW75264.1"/>
    </source>
</evidence>
<dbReference type="Pfam" id="PF12265">
    <property type="entry name" value="CAF1C_H4-bd"/>
    <property type="match status" value="1"/>
</dbReference>
<dbReference type="AlphaFoldDB" id="A0AAE9WGP1"/>
<feature type="repeat" description="WD" evidence="7">
    <location>
        <begin position="382"/>
        <end position="415"/>
    </location>
</feature>
<dbReference type="InterPro" id="IPR050459">
    <property type="entry name" value="WD_repeat_RBAP46/RBAP48/MSI1"/>
</dbReference>
<dbReference type="InterPro" id="IPR036322">
    <property type="entry name" value="WD40_repeat_dom_sf"/>
</dbReference>
<dbReference type="GeneID" id="80877773"/>
<dbReference type="PROSITE" id="PS00678">
    <property type="entry name" value="WD_REPEATS_1"/>
    <property type="match status" value="3"/>
</dbReference>
<evidence type="ECO:0000256" key="5">
    <source>
        <dbReference type="ARBA" id="ARBA00022853"/>
    </source>
</evidence>
<evidence type="ECO:0000256" key="6">
    <source>
        <dbReference type="ARBA" id="ARBA00023242"/>
    </source>
</evidence>
<dbReference type="InterPro" id="IPR015943">
    <property type="entry name" value="WD40/YVTN_repeat-like_dom_sf"/>
</dbReference>
<dbReference type="Pfam" id="PF00400">
    <property type="entry name" value="WD40"/>
    <property type="match status" value="2"/>
</dbReference>
<dbReference type="GO" id="GO:0005634">
    <property type="term" value="C:nucleus"/>
    <property type="evidence" value="ECO:0007669"/>
    <property type="project" value="UniProtKB-SubCell"/>
</dbReference>